<evidence type="ECO:0000313" key="2">
    <source>
        <dbReference type="EMBL" id="PMD54160.1"/>
    </source>
</evidence>
<evidence type="ECO:0000313" key="3">
    <source>
        <dbReference type="Proteomes" id="UP000235371"/>
    </source>
</evidence>
<dbReference type="Proteomes" id="UP000235371">
    <property type="component" value="Unassembled WGS sequence"/>
</dbReference>
<protein>
    <recommendedName>
        <fullName evidence="4">Hydrophobin</fullName>
    </recommendedName>
</protein>
<gene>
    <name evidence="2" type="ORF">K444DRAFT_618615</name>
</gene>
<evidence type="ECO:0000256" key="1">
    <source>
        <dbReference type="SAM" id="SignalP"/>
    </source>
</evidence>
<feature type="chain" id="PRO_5014468642" description="Hydrophobin" evidence="1">
    <location>
        <begin position="20"/>
        <end position="74"/>
    </location>
</feature>
<sequence length="74" mass="7682">MKFRVTLLSLWFLATLIAASPVAEPSVAMSNSTFEEKHGCPSQGCPHNSASSILGSSCLEAVYGALIVSLAALV</sequence>
<evidence type="ECO:0008006" key="4">
    <source>
        <dbReference type="Google" id="ProtNLM"/>
    </source>
</evidence>
<keyword evidence="1" id="KW-0732">Signal</keyword>
<dbReference type="EMBL" id="KZ613866">
    <property type="protein sequence ID" value="PMD54160.1"/>
    <property type="molecule type" value="Genomic_DNA"/>
</dbReference>
<dbReference type="InParanoid" id="A0A2J6STS6"/>
<keyword evidence="3" id="KW-1185">Reference proteome</keyword>
<feature type="signal peptide" evidence="1">
    <location>
        <begin position="1"/>
        <end position="19"/>
    </location>
</feature>
<proteinExistence type="predicted"/>
<dbReference type="GeneID" id="36589437"/>
<dbReference type="AlphaFoldDB" id="A0A2J6STS6"/>
<accession>A0A2J6STS6</accession>
<dbReference type="RefSeq" id="XP_024731064.1">
    <property type="nucleotide sequence ID" value="XM_024881360.1"/>
</dbReference>
<dbReference type="OrthoDB" id="10411147at2759"/>
<name>A0A2J6STS6_9HELO</name>
<organism evidence="2 3">
    <name type="scientific">Hyaloscypha bicolor E</name>
    <dbReference type="NCBI Taxonomy" id="1095630"/>
    <lineage>
        <taxon>Eukaryota</taxon>
        <taxon>Fungi</taxon>
        <taxon>Dikarya</taxon>
        <taxon>Ascomycota</taxon>
        <taxon>Pezizomycotina</taxon>
        <taxon>Leotiomycetes</taxon>
        <taxon>Helotiales</taxon>
        <taxon>Hyaloscyphaceae</taxon>
        <taxon>Hyaloscypha</taxon>
        <taxon>Hyaloscypha bicolor</taxon>
    </lineage>
</organism>
<reference evidence="2 3" key="1">
    <citation type="submission" date="2016-04" db="EMBL/GenBank/DDBJ databases">
        <title>A degradative enzymes factory behind the ericoid mycorrhizal symbiosis.</title>
        <authorList>
            <consortium name="DOE Joint Genome Institute"/>
            <person name="Martino E."/>
            <person name="Morin E."/>
            <person name="Grelet G."/>
            <person name="Kuo A."/>
            <person name="Kohler A."/>
            <person name="Daghino S."/>
            <person name="Barry K."/>
            <person name="Choi C."/>
            <person name="Cichocki N."/>
            <person name="Clum A."/>
            <person name="Copeland A."/>
            <person name="Hainaut M."/>
            <person name="Haridas S."/>
            <person name="Labutti K."/>
            <person name="Lindquist E."/>
            <person name="Lipzen A."/>
            <person name="Khouja H.-R."/>
            <person name="Murat C."/>
            <person name="Ohm R."/>
            <person name="Olson A."/>
            <person name="Spatafora J."/>
            <person name="Veneault-Fourrey C."/>
            <person name="Henrissat B."/>
            <person name="Grigoriev I."/>
            <person name="Martin F."/>
            <person name="Perotto S."/>
        </authorList>
    </citation>
    <scope>NUCLEOTIDE SEQUENCE [LARGE SCALE GENOMIC DNA]</scope>
    <source>
        <strain evidence="2 3">E</strain>
    </source>
</reference>